<feature type="transmembrane region" description="Helical" evidence="2">
    <location>
        <begin position="277"/>
        <end position="297"/>
    </location>
</feature>
<dbReference type="AlphaFoldDB" id="A0A7G9QYI8"/>
<feature type="transmembrane region" description="Helical" evidence="2">
    <location>
        <begin position="460"/>
        <end position="480"/>
    </location>
</feature>
<feature type="transmembrane region" description="Helical" evidence="2">
    <location>
        <begin position="435"/>
        <end position="454"/>
    </location>
</feature>
<protein>
    <submittedName>
        <fullName evidence="3">Uncharacterized protein</fullName>
    </submittedName>
</protein>
<feature type="transmembrane region" description="Helical" evidence="2">
    <location>
        <begin position="543"/>
        <end position="562"/>
    </location>
</feature>
<gene>
    <name evidence="3" type="ORF">H9L10_08635</name>
</gene>
<dbReference type="EMBL" id="CP060712">
    <property type="protein sequence ID" value="QNN48413.1"/>
    <property type="molecule type" value="Genomic_DNA"/>
</dbReference>
<evidence type="ECO:0000256" key="2">
    <source>
        <dbReference type="SAM" id="Phobius"/>
    </source>
</evidence>
<keyword evidence="2" id="KW-0472">Membrane</keyword>
<feature type="transmembrane region" description="Helical" evidence="2">
    <location>
        <begin position="363"/>
        <end position="383"/>
    </location>
</feature>
<proteinExistence type="predicted"/>
<feature type="transmembrane region" description="Helical" evidence="2">
    <location>
        <begin position="309"/>
        <end position="330"/>
    </location>
</feature>
<feature type="transmembrane region" description="Helical" evidence="2">
    <location>
        <begin position="487"/>
        <end position="507"/>
    </location>
</feature>
<dbReference type="KEGG" id="pei:H9L10_08635"/>
<sequence length="638" mass="64567">MVLVGAAGLAWSDVRPEVTPQLQALADEGTLASLTVRGVRSRSCALDGWLTLSAGRRAGGPSAECHPPGEVVDGRVPGWGSYRRAARSAGYDAVPGTLGRRLQDAGRCVAAVGPGAAVAAADTDGHVRRYTSQLPQESDCALLLVDAGRLPPDAAGRTEALRSLDALVGEVVRSAGPDTRVVVAGVGDGPSPVRPRAVLVSGPPTGLLTSPSTRQPGLVQLQDLTASLLAWSGVDDSGLTGRPVQPREDDATGAERVARLVGLETRAGTLRSVSPQVTAWLAAGFALWCLGAAAWWWRRGSALPAPLAGAGVALACVPTATFAANLVPWWDAAHPAVAFTAALAIAVAVLTGLALAARRRSPLGTALVPALATLVVLGGDVLTGSRLQLASVFGQNPTVAGRFYGLGNTSFALYGVGVLTVVALVAAWRRPGRRVAVGLAAAVLLAAVVLEGHPSLGADFGGPPGLLLGGLVVLAGVGGLRVTPVRAAVAAAGVVSVTVTLAVLDWLRPAESRTHLGQFVQTVLDGGAGDVVRRKAAQNLDNLGSPPLLAITLGAVVLLLAWRAGPAPGSLPATVLRAALVLGVVGFAVNDSGLVVPAYAALALLPLLAAGAGEPVSGSLPARRARRGPLRRPWGERS</sequence>
<dbReference type="RefSeq" id="WP_187566489.1">
    <property type="nucleotide sequence ID" value="NZ_CP060712.1"/>
</dbReference>
<accession>A0A7G9QYI8</accession>
<feature type="transmembrane region" description="Helical" evidence="2">
    <location>
        <begin position="596"/>
        <end position="617"/>
    </location>
</feature>
<organism evidence="3 4">
    <name type="scientific">Phycicoccus endophyticus</name>
    <dbReference type="NCBI Taxonomy" id="1690220"/>
    <lineage>
        <taxon>Bacteria</taxon>
        <taxon>Bacillati</taxon>
        <taxon>Actinomycetota</taxon>
        <taxon>Actinomycetes</taxon>
        <taxon>Micrococcales</taxon>
        <taxon>Intrasporangiaceae</taxon>
        <taxon>Phycicoccus</taxon>
    </lineage>
</organism>
<keyword evidence="4" id="KW-1185">Reference proteome</keyword>
<feature type="transmembrane region" description="Helical" evidence="2">
    <location>
        <begin position="574"/>
        <end position="590"/>
    </location>
</feature>
<reference evidence="3 4" key="1">
    <citation type="submission" date="2020-08" db="EMBL/GenBank/DDBJ databases">
        <title>Genome sequence of Phycicoccus endophyticus JCM 31784T.</title>
        <authorList>
            <person name="Hyun D.-W."/>
            <person name="Bae J.-W."/>
        </authorList>
    </citation>
    <scope>NUCLEOTIDE SEQUENCE [LARGE SCALE GENOMIC DNA]</scope>
    <source>
        <strain evidence="3 4">JCM 31784</strain>
    </source>
</reference>
<evidence type="ECO:0000256" key="1">
    <source>
        <dbReference type="SAM" id="MobiDB-lite"/>
    </source>
</evidence>
<feature type="region of interest" description="Disordered" evidence="1">
    <location>
        <begin position="615"/>
        <end position="638"/>
    </location>
</feature>
<evidence type="ECO:0000313" key="4">
    <source>
        <dbReference type="Proteomes" id="UP000515976"/>
    </source>
</evidence>
<feature type="transmembrane region" description="Helical" evidence="2">
    <location>
        <begin position="403"/>
        <end position="428"/>
    </location>
</feature>
<name>A0A7G9QYI8_9MICO</name>
<keyword evidence="2" id="KW-0812">Transmembrane</keyword>
<dbReference type="Proteomes" id="UP000515976">
    <property type="component" value="Chromosome"/>
</dbReference>
<keyword evidence="2" id="KW-1133">Transmembrane helix</keyword>
<evidence type="ECO:0000313" key="3">
    <source>
        <dbReference type="EMBL" id="QNN48413.1"/>
    </source>
</evidence>
<feature type="transmembrane region" description="Helical" evidence="2">
    <location>
        <begin position="336"/>
        <end position="356"/>
    </location>
</feature>